<sequence>MQKLIDIIGQETAIKVLKAGLPPEEPGHAYIFAGPKGTGKRSTAYAWAAALLCEAGEKDACGVCGACRKSLSGSSPDLIVIKPEVREKRVTEVIDIGRIRELISHLSFKPYEARLKIVIMEGADTMNLSAANAFLKTLEEPPGDTVIILIVENTGKLPMTIISRCQTVRFRPLPYEKIFEFVKMKLQISDNEASAIASLSRGRPGAAIAGALDREKDAREQVLSLFDNTESFGPEEYKLAQNTDKSKDRLQADRILASAQELVRDMVTVKISGKCDNLINMDIRSAIEKVAGRYSLRRLFRIYDVLQEMILARKLNVNPLLIISLLSLELKE</sequence>
<dbReference type="InterPro" id="IPR027417">
    <property type="entry name" value="P-loop_NTPase"/>
</dbReference>
<dbReference type="GO" id="GO:0006261">
    <property type="term" value="P:DNA-templated DNA replication"/>
    <property type="evidence" value="ECO:0007669"/>
    <property type="project" value="TreeGrafter"/>
</dbReference>
<name>A0A3B1C8C1_9ZZZZ</name>
<dbReference type="AlphaFoldDB" id="A0A3B1C8C1"/>
<dbReference type="Pfam" id="PF13177">
    <property type="entry name" value="DNA_pol3_delta2"/>
    <property type="match status" value="1"/>
</dbReference>
<keyword evidence="1" id="KW-0548">Nucleotidyltransferase</keyword>
<dbReference type="EMBL" id="UOGE01000052">
    <property type="protein sequence ID" value="VAX20138.1"/>
    <property type="molecule type" value="Genomic_DNA"/>
</dbReference>
<dbReference type="GO" id="GO:0008408">
    <property type="term" value="F:3'-5' exonuclease activity"/>
    <property type="evidence" value="ECO:0007669"/>
    <property type="project" value="InterPro"/>
</dbReference>
<dbReference type="Gene3D" id="3.40.50.300">
    <property type="entry name" value="P-loop containing nucleotide triphosphate hydrolases"/>
    <property type="match status" value="1"/>
</dbReference>
<dbReference type="EC" id="2.7.7.7" evidence="1"/>
<protein>
    <submittedName>
        <fullName evidence="1">DNA polymerase III delta prime subunit</fullName>
        <ecNumber evidence="1">2.7.7.7</ecNumber>
    </submittedName>
</protein>
<keyword evidence="1" id="KW-0808">Transferase</keyword>
<reference evidence="1" key="1">
    <citation type="submission" date="2018-06" db="EMBL/GenBank/DDBJ databases">
        <authorList>
            <person name="Zhirakovskaya E."/>
        </authorList>
    </citation>
    <scope>NUCLEOTIDE SEQUENCE</scope>
</reference>
<organism evidence="1">
    <name type="scientific">hydrothermal vent metagenome</name>
    <dbReference type="NCBI Taxonomy" id="652676"/>
    <lineage>
        <taxon>unclassified sequences</taxon>
        <taxon>metagenomes</taxon>
        <taxon>ecological metagenomes</taxon>
    </lineage>
</organism>
<accession>A0A3B1C8C1</accession>
<dbReference type="InterPro" id="IPR004622">
    <property type="entry name" value="DNA_pol_HolB"/>
</dbReference>
<evidence type="ECO:0000313" key="1">
    <source>
        <dbReference type="EMBL" id="VAX20138.1"/>
    </source>
</evidence>
<dbReference type="NCBIfam" id="TIGR00678">
    <property type="entry name" value="holB"/>
    <property type="match status" value="1"/>
</dbReference>
<dbReference type="PANTHER" id="PTHR11669:SF8">
    <property type="entry name" value="DNA POLYMERASE III SUBUNIT DELTA"/>
    <property type="match status" value="1"/>
</dbReference>
<dbReference type="SUPFAM" id="SSF52540">
    <property type="entry name" value="P-loop containing nucleoside triphosphate hydrolases"/>
    <property type="match status" value="1"/>
</dbReference>
<gene>
    <name evidence="1" type="ORF">MNBD_NITROSPINAE02-1219</name>
</gene>
<dbReference type="PANTHER" id="PTHR11669">
    <property type="entry name" value="REPLICATION FACTOR C / DNA POLYMERASE III GAMMA-TAU SUBUNIT"/>
    <property type="match status" value="1"/>
</dbReference>
<dbReference type="InterPro" id="IPR050238">
    <property type="entry name" value="DNA_Rep/Repair_Clamp_Loader"/>
</dbReference>
<proteinExistence type="predicted"/>
<dbReference type="GO" id="GO:0003887">
    <property type="term" value="F:DNA-directed DNA polymerase activity"/>
    <property type="evidence" value="ECO:0007669"/>
    <property type="project" value="UniProtKB-EC"/>
</dbReference>